<feature type="domain" description="UspA" evidence="2">
    <location>
        <begin position="7"/>
        <end position="147"/>
    </location>
</feature>
<dbReference type="InterPro" id="IPR006015">
    <property type="entry name" value="Universal_stress_UspA"/>
</dbReference>
<organism evidence="3 4">
    <name type="scientific">Nocardioides agri</name>
    <dbReference type="NCBI Taxonomy" id="2682843"/>
    <lineage>
        <taxon>Bacteria</taxon>
        <taxon>Bacillati</taxon>
        <taxon>Actinomycetota</taxon>
        <taxon>Actinomycetes</taxon>
        <taxon>Propionibacteriales</taxon>
        <taxon>Nocardioidaceae</taxon>
        <taxon>Nocardioides</taxon>
    </lineage>
</organism>
<dbReference type="InterPro" id="IPR014729">
    <property type="entry name" value="Rossmann-like_a/b/a_fold"/>
</dbReference>
<dbReference type="PRINTS" id="PR01438">
    <property type="entry name" value="UNVRSLSTRESS"/>
</dbReference>
<protein>
    <submittedName>
        <fullName evidence="3">Universal stress protein</fullName>
    </submittedName>
</protein>
<comment type="caution">
    <text evidence="3">The sequence shown here is derived from an EMBL/GenBank/DDBJ whole genome shotgun (WGS) entry which is preliminary data.</text>
</comment>
<reference evidence="3 4" key="1">
    <citation type="submission" date="2019-12" db="EMBL/GenBank/DDBJ databases">
        <authorList>
            <person name="Huq M.A."/>
        </authorList>
    </citation>
    <scope>NUCLEOTIDE SEQUENCE [LARGE SCALE GENOMIC DNA]</scope>
    <source>
        <strain evidence="3 4">MAH-18</strain>
    </source>
</reference>
<dbReference type="CDD" id="cd23659">
    <property type="entry name" value="USP_At3g01520-like"/>
    <property type="match status" value="1"/>
</dbReference>
<dbReference type="InterPro" id="IPR006016">
    <property type="entry name" value="UspA"/>
</dbReference>
<dbReference type="Gene3D" id="3.40.50.620">
    <property type="entry name" value="HUPs"/>
    <property type="match status" value="1"/>
</dbReference>
<proteinExistence type="inferred from homology"/>
<evidence type="ECO:0000259" key="2">
    <source>
        <dbReference type="Pfam" id="PF00582"/>
    </source>
</evidence>
<accession>A0A6L6XVG8</accession>
<name>A0A6L6XVG8_9ACTN</name>
<evidence type="ECO:0000313" key="4">
    <source>
        <dbReference type="Proteomes" id="UP000473525"/>
    </source>
</evidence>
<dbReference type="AlphaFoldDB" id="A0A6L6XVG8"/>
<keyword evidence="4" id="KW-1185">Reference proteome</keyword>
<dbReference type="RefSeq" id="WP_157342290.1">
    <property type="nucleotide sequence ID" value="NZ_WSEK01000004.1"/>
</dbReference>
<sequence>MESSAARTVVVGHDGSGTADLALAWALDYAGRFDAEIRVVRGWSMSTAPRPASMTGGYVPPIEEFEAAVVADLEKDGARVVAQRGSGVPVSYEAYRGAPANGLVEASQDADLLVMGARGLGGFKGLALGSVSDQCVRHAACPVVVIRDEHSADIERSRRLDSGLVE</sequence>
<dbReference type="SUPFAM" id="SSF52402">
    <property type="entry name" value="Adenine nucleotide alpha hydrolases-like"/>
    <property type="match status" value="1"/>
</dbReference>
<dbReference type="EMBL" id="WSEK01000004">
    <property type="protein sequence ID" value="MVQ49565.1"/>
    <property type="molecule type" value="Genomic_DNA"/>
</dbReference>
<dbReference type="PANTHER" id="PTHR46268:SF6">
    <property type="entry name" value="UNIVERSAL STRESS PROTEIN UP12"/>
    <property type="match status" value="1"/>
</dbReference>
<dbReference type="PANTHER" id="PTHR46268">
    <property type="entry name" value="STRESS RESPONSE PROTEIN NHAX"/>
    <property type="match status" value="1"/>
</dbReference>
<evidence type="ECO:0000256" key="1">
    <source>
        <dbReference type="ARBA" id="ARBA00008791"/>
    </source>
</evidence>
<gene>
    <name evidence="3" type="ORF">GON03_10270</name>
</gene>
<dbReference type="Pfam" id="PF00582">
    <property type="entry name" value="Usp"/>
    <property type="match status" value="1"/>
</dbReference>
<dbReference type="Proteomes" id="UP000473525">
    <property type="component" value="Unassembled WGS sequence"/>
</dbReference>
<comment type="similarity">
    <text evidence="1">Belongs to the universal stress protein A family.</text>
</comment>
<evidence type="ECO:0000313" key="3">
    <source>
        <dbReference type="EMBL" id="MVQ49565.1"/>
    </source>
</evidence>